<organism evidence="5 6">
    <name type="scientific">Photobacterium aquae</name>
    <dbReference type="NCBI Taxonomy" id="1195763"/>
    <lineage>
        <taxon>Bacteria</taxon>
        <taxon>Pseudomonadati</taxon>
        <taxon>Pseudomonadota</taxon>
        <taxon>Gammaproteobacteria</taxon>
        <taxon>Vibrionales</taxon>
        <taxon>Vibrionaceae</taxon>
        <taxon>Photobacterium</taxon>
    </lineage>
</organism>
<dbReference type="GO" id="GO:0006935">
    <property type="term" value="P:chemotaxis"/>
    <property type="evidence" value="ECO:0007669"/>
    <property type="project" value="UniProtKB-KW"/>
</dbReference>
<sequence>MLSPKRILICDDSPVVHRSLSKYLQEFEGVSVIFASDGQEALNCMANERIDILFLDLTMPVMDGFEVLEELADQRSELSIIVLSADIQQQAKERCSRLGAAHFLAKPFQKQMLLKVLSEVGVDGALPSNDTQHLASTKIRHISVEPSPAFITRGNDACLTAFREIANIALGRGGAIISDHLGEFIKMPQPNVAMLCPADLLMTIHDIKHQPDSTAISQRFVGGGIHGEALICLHGRDILHFGERLGFSQVDENKHEIVVNIANLMVSSFLVALSEQMNIPFSVRQPLVMEDYMAWGDNVSNQQSLFTVEYCYKAERYDVECAVLFMMDCHSIPVIRQIMETLH</sequence>
<dbReference type="STRING" id="1195763.ABT56_06420"/>
<comment type="caution">
    <text evidence="5">The sequence shown here is derived from an EMBL/GenBank/DDBJ whole genome shotgun (WGS) entry which is preliminary data.</text>
</comment>
<dbReference type="CDD" id="cd17593">
    <property type="entry name" value="REC_CheC-like"/>
    <property type="match status" value="1"/>
</dbReference>
<dbReference type="Gene3D" id="3.40.1550.10">
    <property type="entry name" value="CheC-like"/>
    <property type="match status" value="1"/>
</dbReference>
<protein>
    <submittedName>
        <fullName evidence="5">Chemotaxis protein CheC</fullName>
    </submittedName>
</protein>
<dbReference type="PATRIC" id="fig|1195763.3.peg.1365"/>
<dbReference type="EMBL" id="LDOT01000006">
    <property type="protein sequence ID" value="KLV07175.1"/>
    <property type="molecule type" value="Genomic_DNA"/>
</dbReference>
<dbReference type="GO" id="GO:0000160">
    <property type="term" value="P:phosphorelay signal transduction system"/>
    <property type="evidence" value="ECO:0007669"/>
    <property type="project" value="InterPro"/>
</dbReference>
<evidence type="ECO:0000313" key="5">
    <source>
        <dbReference type="EMBL" id="KLV07175.1"/>
    </source>
</evidence>
<dbReference type="SUPFAM" id="SSF52172">
    <property type="entry name" value="CheY-like"/>
    <property type="match status" value="1"/>
</dbReference>
<keyword evidence="6" id="KW-1185">Reference proteome</keyword>
<keyword evidence="1" id="KW-0145">Chemotaxis</keyword>
<evidence type="ECO:0000259" key="4">
    <source>
        <dbReference type="PROSITE" id="PS50110"/>
    </source>
</evidence>
<dbReference type="AlphaFoldDB" id="A0A0J1H628"/>
<feature type="domain" description="Response regulatory" evidence="4">
    <location>
        <begin position="6"/>
        <end position="121"/>
    </location>
</feature>
<evidence type="ECO:0000256" key="3">
    <source>
        <dbReference type="PROSITE-ProRule" id="PRU00169"/>
    </source>
</evidence>
<gene>
    <name evidence="5" type="ORF">ABT56_06420</name>
</gene>
<name>A0A0J1H628_9GAMM</name>
<dbReference type="InterPro" id="IPR028976">
    <property type="entry name" value="CheC-like_sf"/>
</dbReference>
<dbReference type="Gene3D" id="3.40.50.2300">
    <property type="match status" value="1"/>
</dbReference>
<dbReference type="PROSITE" id="PS50110">
    <property type="entry name" value="RESPONSE_REGULATORY"/>
    <property type="match status" value="1"/>
</dbReference>
<reference evidence="5 6" key="1">
    <citation type="submission" date="2015-05" db="EMBL/GenBank/DDBJ databases">
        <title>Photobacterium galathea sp. nov.</title>
        <authorList>
            <person name="Machado H."/>
            <person name="Gram L."/>
        </authorList>
    </citation>
    <scope>NUCLEOTIDE SEQUENCE [LARGE SCALE GENOMIC DNA]</scope>
    <source>
        <strain evidence="5 6">CGMCC 1.12159</strain>
    </source>
</reference>
<proteinExistence type="predicted"/>
<dbReference type="OrthoDB" id="281471at2"/>
<dbReference type="SMART" id="SM00448">
    <property type="entry name" value="REC"/>
    <property type="match status" value="1"/>
</dbReference>
<dbReference type="PANTHER" id="PTHR44591:SF24">
    <property type="entry name" value="PROTEIN-GLUTAMATE METHYLESTERASE_PROTEIN-GLUTAMINE GLUTAMINASE 1"/>
    <property type="match status" value="1"/>
</dbReference>
<evidence type="ECO:0000256" key="2">
    <source>
        <dbReference type="ARBA" id="ARBA00022553"/>
    </source>
</evidence>
<keyword evidence="2 3" id="KW-0597">Phosphoprotein</keyword>
<evidence type="ECO:0000313" key="6">
    <source>
        <dbReference type="Proteomes" id="UP000036097"/>
    </source>
</evidence>
<dbReference type="CDD" id="cd17910">
    <property type="entry name" value="CheC_ClassII"/>
    <property type="match status" value="1"/>
</dbReference>
<feature type="modified residue" description="4-aspartylphosphate" evidence="3">
    <location>
        <position position="56"/>
    </location>
</feature>
<dbReference type="PANTHER" id="PTHR44591">
    <property type="entry name" value="STRESS RESPONSE REGULATOR PROTEIN 1"/>
    <property type="match status" value="1"/>
</dbReference>
<dbReference type="Proteomes" id="UP000036097">
    <property type="component" value="Unassembled WGS sequence"/>
</dbReference>
<dbReference type="Pfam" id="PF00072">
    <property type="entry name" value="Response_reg"/>
    <property type="match status" value="1"/>
</dbReference>
<evidence type="ECO:0000256" key="1">
    <source>
        <dbReference type="ARBA" id="ARBA00022500"/>
    </source>
</evidence>
<dbReference type="InterPro" id="IPR050595">
    <property type="entry name" value="Bact_response_regulator"/>
</dbReference>
<dbReference type="SUPFAM" id="SSF103039">
    <property type="entry name" value="CheC-like"/>
    <property type="match status" value="1"/>
</dbReference>
<dbReference type="InterPro" id="IPR001789">
    <property type="entry name" value="Sig_transdc_resp-reg_receiver"/>
</dbReference>
<dbReference type="InterPro" id="IPR011006">
    <property type="entry name" value="CheY-like_superfamily"/>
</dbReference>
<accession>A0A0J1H628</accession>
<dbReference type="RefSeq" id="WP_047878026.1">
    <property type="nucleotide sequence ID" value="NZ_LDOT01000006.1"/>
</dbReference>